<evidence type="ECO:0000259" key="3">
    <source>
        <dbReference type="Pfam" id="PF04536"/>
    </source>
</evidence>
<dbReference type="InterPro" id="IPR007621">
    <property type="entry name" value="TPM_dom"/>
</dbReference>
<dbReference type="PANTHER" id="PTHR30373">
    <property type="entry name" value="UPF0603 PROTEIN YGCG"/>
    <property type="match status" value="1"/>
</dbReference>
<accession>A0ABY6DH63</accession>
<evidence type="ECO:0000256" key="1">
    <source>
        <dbReference type="SAM" id="Phobius"/>
    </source>
</evidence>
<feature type="transmembrane region" description="Helical" evidence="1">
    <location>
        <begin position="223"/>
        <end position="242"/>
    </location>
</feature>
<dbReference type="PANTHER" id="PTHR30373:SF2">
    <property type="entry name" value="UPF0603 PROTEIN YGCG"/>
    <property type="match status" value="1"/>
</dbReference>
<evidence type="ECO:0000313" key="4">
    <source>
        <dbReference type="EMBL" id="UXY13687.1"/>
    </source>
</evidence>
<dbReference type="RefSeq" id="WP_263122909.1">
    <property type="nucleotide sequence ID" value="NZ_CP106753.1"/>
</dbReference>
<dbReference type="EMBL" id="CP106753">
    <property type="protein sequence ID" value="UXY13687.1"/>
    <property type="molecule type" value="Genomic_DNA"/>
</dbReference>
<evidence type="ECO:0000313" key="5">
    <source>
        <dbReference type="Proteomes" id="UP001061302"/>
    </source>
</evidence>
<keyword evidence="1" id="KW-0472">Membrane</keyword>
<proteinExistence type="predicted"/>
<protein>
    <submittedName>
        <fullName evidence="4">YgcG family protein</fullName>
    </submittedName>
</protein>
<keyword evidence="5" id="KW-1185">Reference proteome</keyword>
<name>A0ABY6DH63_9NEIS</name>
<dbReference type="Pfam" id="PF04536">
    <property type="entry name" value="TPM_phosphatase"/>
    <property type="match status" value="1"/>
</dbReference>
<feature type="transmembrane region" description="Helical" evidence="1">
    <location>
        <begin position="174"/>
        <end position="191"/>
    </location>
</feature>
<dbReference type="Proteomes" id="UP001061302">
    <property type="component" value="Chromosome"/>
</dbReference>
<feature type="signal peptide" evidence="2">
    <location>
        <begin position="1"/>
        <end position="20"/>
    </location>
</feature>
<gene>
    <name evidence="4" type="ORF">N8I74_10160</name>
</gene>
<feature type="domain" description="TPM" evidence="3">
    <location>
        <begin position="31"/>
        <end position="153"/>
    </location>
</feature>
<evidence type="ECO:0000256" key="2">
    <source>
        <dbReference type="SAM" id="SignalP"/>
    </source>
</evidence>
<organism evidence="4 5">
    <name type="scientific">Chitiniphilus purpureus</name>
    <dbReference type="NCBI Taxonomy" id="2981137"/>
    <lineage>
        <taxon>Bacteria</taxon>
        <taxon>Pseudomonadati</taxon>
        <taxon>Pseudomonadota</taxon>
        <taxon>Betaproteobacteria</taxon>
        <taxon>Neisseriales</taxon>
        <taxon>Chitinibacteraceae</taxon>
        <taxon>Chitiniphilus</taxon>
    </lineage>
</organism>
<keyword evidence="1" id="KW-0812">Transmembrane</keyword>
<feature type="chain" id="PRO_5046329599" evidence="2">
    <location>
        <begin position="21"/>
        <end position="284"/>
    </location>
</feature>
<sequence length="284" mass="28684">MMRLAVIACLLLGLLPFARAEVPVPRLTARVTDLTGTLSTEQQAALDARLAGLERGHGSQLAILLVPSTQPETIEQYAIRVAEQWRLGRKGVDDGVLLLVAKNDRRVRIEVGYGLEGALTDATASRIIRETILPAFRHGDFAGGIQAGTERIALIIGGEALPAPQAEDTGGNDAFPPLIVLAAILFGGLILSKVAGNWIGSAGAAGVSTVAALGSGYGLVTAALVALGMLVLLAIVRSRLFWDLAGVALSHSGGGYRVGGGSGGGGGFSGGGGGFGGGGASGGW</sequence>
<reference evidence="4" key="1">
    <citation type="submission" date="2022-10" db="EMBL/GenBank/DDBJ databases">
        <title>Chitiniphilus purpureus sp. nov., a novel chitin-degrading bacterium isolated from crawfish pond sediment.</title>
        <authorList>
            <person name="Li K."/>
        </authorList>
    </citation>
    <scope>NUCLEOTIDE SEQUENCE</scope>
    <source>
        <strain evidence="4">CD1</strain>
    </source>
</reference>
<keyword evidence="1" id="KW-1133">Transmembrane helix</keyword>
<keyword evidence="2" id="KW-0732">Signal</keyword>
<dbReference type="Gene3D" id="3.10.310.50">
    <property type="match status" value="1"/>
</dbReference>